<dbReference type="AlphaFoldDB" id="A0A7Y0UI23"/>
<sequence length="71" mass="7548">MKTLPGEDAFMEKKNVRTRDWLLLSIVGLLLAALCFAVLGVTHVVSPVTAIGNVAGFLITSLVIGVLAVRK</sequence>
<evidence type="ECO:0000256" key="1">
    <source>
        <dbReference type="SAM" id="Phobius"/>
    </source>
</evidence>
<reference evidence="2 3" key="1">
    <citation type="submission" date="2020-04" db="EMBL/GenBank/DDBJ databases">
        <title>Antimicrobial susceptibility and clonality of vaginal-derived multi-drug resistant Mobiluncus isolates in China.</title>
        <authorList>
            <person name="Zhang X."/>
        </authorList>
    </citation>
    <scope>NUCLEOTIDE SEQUENCE [LARGE SCALE GENOMIC DNA]</scope>
    <source>
        <strain evidence="2 3">19</strain>
    </source>
</reference>
<evidence type="ECO:0000313" key="2">
    <source>
        <dbReference type="EMBL" id="NMW87517.1"/>
    </source>
</evidence>
<dbReference type="Proteomes" id="UP000553981">
    <property type="component" value="Unassembled WGS sequence"/>
</dbReference>
<comment type="caution">
    <text evidence="2">The sequence shown here is derived from an EMBL/GenBank/DDBJ whole genome shotgun (WGS) entry which is preliminary data.</text>
</comment>
<feature type="transmembrane region" description="Helical" evidence="1">
    <location>
        <begin position="50"/>
        <end position="69"/>
    </location>
</feature>
<dbReference type="EMBL" id="JABCUI010000003">
    <property type="protein sequence ID" value="NMW87517.1"/>
    <property type="molecule type" value="Genomic_DNA"/>
</dbReference>
<keyword evidence="1" id="KW-0812">Transmembrane</keyword>
<name>A0A7Y0UI23_9ACTO</name>
<gene>
    <name evidence="2" type="ORF">HHJ67_07100</name>
</gene>
<evidence type="ECO:0000313" key="3">
    <source>
        <dbReference type="Proteomes" id="UP000553981"/>
    </source>
</evidence>
<protein>
    <submittedName>
        <fullName evidence="2">Sodium:proton antiporter</fullName>
    </submittedName>
</protein>
<organism evidence="2 3">
    <name type="scientific">Mobiluncus curtisii</name>
    <dbReference type="NCBI Taxonomy" id="2051"/>
    <lineage>
        <taxon>Bacteria</taxon>
        <taxon>Bacillati</taxon>
        <taxon>Actinomycetota</taxon>
        <taxon>Actinomycetes</taxon>
        <taxon>Actinomycetales</taxon>
        <taxon>Actinomycetaceae</taxon>
        <taxon>Mobiluncus</taxon>
    </lineage>
</organism>
<accession>A0A7Y0UI23</accession>
<feature type="transmembrane region" description="Helical" evidence="1">
    <location>
        <begin position="21"/>
        <end position="44"/>
    </location>
</feature>
<keyword evidence="1" id="KW-1133">Transmembrane helix</keyword>
<keyword evidence="1" id="KW-0472">Membrane</keyword>
<proteinExistence type="predicted"/>